<dbReference type="InterPro" id="IPR037119">
    <property type="entry name" value="Haem_oxidase_HugZ-like_sf"/>
</dbReference>
<feature type="domain" description="CREG-like beta-barrel" evidence="3">
    <location>
        <begin position="27"/>
        <end position="174"/>
    </location>
</feature>
<accession>A0A4R1L636</accession>
<dbReference type="InterPro" id="IPR055343">
    <property type="entry name" value="CREG_beta-barrel"/>
</dbReference>
<name>A0A4R1L636_9BACT</name>
<evidence type="ECO:0000259" key="2">
    <source>
        <dbReference type="Pfam" id="PF10615"/>
    </source>
</evidence>
<feature type="domain" description="DUF2470" evidence="2">
    <location>
        <begin position="187"/>
        <end position="259"/>
    </location>
</feature>
<evidence type="ECO:0000313" key="4">
    <source>
        <dbReference type="EMBL" id="TCK73628.1"/>
    </source>
</evidence>
<dbReference type="RefSeq" id="WP_131993437.1">
    <property type="nucleotide sequence ID" value="NZ_SMGK01000002.1"/>
</dbReference>
<feature type="region of interest" description="Disordered" evidence="1">
    <location>
        <begin position="1"/>
        <end position="28"/>
    </location>
</feature>
<dbReference type="Pfam" id="PF10615">
    <property type="entry name" value="DUF2470"/>
    <property type="match status" value="1"/>
</dbReference>
<dbReference type="AlphaFoldDB" id="A0A4R1L636"/>
<protein>
    <submittedName>
        <fullName evidence="4">Uncharacterized protein</fullName>
    </submittedName>
</protein>
<dbReference type="PANTHER" id="PTHR13343">
    <property type="entry name" value="CREG1 PROTEIN"/>
    <property type="match status" value="1"/>
</dbReference>
<keyword evidence="5" id="KW-1185">Reference proteome</keyword>
<organism evidence="4 5">
    <name type="scientific">Acidipila rosea</name>
    <dbReference type="NCBI Taxonomy" id="768535"/>
    <lineage>
        <taxon>Bacteria</taxon>
        <taxon>Pseudomonadati</taxon>
        <taxon>Acidobacteriota</taxon>
        <taxon>Terriglobia</taxon>
        <taxon>Terriglobales</taxon>
        <taxon>Acidobacteriaceae</taxon>
        <taxon>Acidipila</taxon>
    </lineage>
</organism>
<comment type="caution">
    <text evidence="4">The sequence shown here is derived from an EMBL/GenBank/DDBJ whole genome shotgun (WGS) entry which is preliminary data.</text>
</comment>
<dbReference type="InterPro" id="IPR019595">
    <property type="entry name" value="DUF2470"/>
</dbReference>
<dbReference type="Gene3D" id="2.30.110.10">
    <property type="entry name" value="Electron Transport, Fmn-binding Protein, Chain A"/>
    <property type="match status" value="1"/>
</dbReference>
<gene>
    <name evidence="4" type="ORF">C7378_1241</name>
</gene>
<evidence type="ECO:0000256" key="1">
    <source>
        <dbReference type="SAM" id="MobiDB-lite"/>
    </source>
</evidence>
<dbReference type="EMBL" id="SMGK01000002">
    <property type="protein sequence ID" value="TCK73628.1"/>
    <property type="molecule type" value="Genomic_DNA"/>
</dbReference>
<dbReference type="GO" id="GO:0005737">
    <property type="term" value="C:cytoplasm"/>
    <property type="evidence" value="ECO:0007669"/>
    <property type="project" value="UniProtKB-ARBA"/>
</dbReference>
<dbReference type="PANTHER" id="PTHR13343:SF17">
    <property type="entry name" value="CELLULAR REPRESSOR OF E1A-STIMULATED GENES, ISOFORM A"/>
    <property type="match status" value="1"/>
</dbReference>
<sequence>MPSKIESAAPRQHAYTGPATPQLPEPSHAERARTLLSLATQGTLSTVSRRHEGFPFGSLMPYALDAEGRPVFLISNMAMHTQNLKANPRASLFVGQSATDGDPLGVARATLVGAVEPVPEGELASAREIYLARHPNSQSWVDFGDFGFFRLQPVDLYYVGGFGVMGWVAAEDYKQASPDPLAEAAPGILTHMNADHVDAMIQLAHTHGKLEATEATMTSVDRLGFFLRLKTADGMKGIRINFPGEVTTAQETRKALVEMVRAGKGEH</sequence>
<dbReference type="Proteomes" id="UP000295210">
    <property type="component" value="Unassembled WGS sequence"/>
</dbReference>
<evidence type="ECO:0000313" key="5">
    <source>
        <dbReference type="Proteomes" id="UP000295210"/>
    </source>
</evidence>
<dbReference type="InterPro" id="IPR012349">
    <property type="entry name" value="Split_barrel_FMN-bd"/>
</dbReference>
<dbReference type="OrthoDB" id="9776211at2"/>
<dbReference type="SUPFAM" id="SSF50475">
    <property type="entry name" value="FMN-binding split barrel"/>
    <property type="match status" value="1"/>
</dbReference>
<proteinExistence type="predicted"/>
<dbReference type="Pfam" id="PF13883">
    <property type="entry name" value="CREG_beta-barrel"/>
    <property type="match status" value="1"/>
</dbReference>
<reference evidence="4 5" key="1">
    <citation type="submission" date="2019-03" db="EMBL/GenBank/DDBJ databases">
        <title>Genomic Encyclopedia of Type Strains, Phase IV (KMG-IV): sequencing the most valuable type-strain genomes for metagenomic binning, comparative biology and taxonomic classification.</title>
        <authorList>
            <person name="Goeker M."/>
        </authorList>
    </citation>
    <scope>NUCLEOTIDE SEQUENCE [LARGE SCALE GENOMIC DNA]</scope>
    <source>
        <strain evidence="4 5">DSM 103428</strain>
    </source>
</reference>
<evidence type="ECO:0000259" key="3">
    <source>
        <dbReference type="Pfam" id="PF13883"/>
    </source>
</evidence>
<dbReference type="Gene3D" id="3.20.180.10">
    <property type="entry name" value="PNP-oxidase-like"/>
    <property type="match status" value="1"/>
</dbReference>